<organism evidence="3 4">
    <name type="scientific">Allomyces macrogynus (strain ATCC 38327)</name>
    <name type="common">Allomyces javanicus var. macrogynus</name>
    <dbReference type="NCBI Taxonomy" id="578462"/>
    <lineage>
        <taxon>Eukaryota</taxon>
        <taxon>Fungi</taxon>
        <taxon>Fungi incertae sedis</taxon>
        <taxon>Blastocladiomycota</taxon>
        <taxon>Blastocladiomycetes</taxon>
        <taxon>Blastocladiales</taxon>
        <taxon>Blastocladiaceae</taxon>
        <taxon>Allomyces</taxon>
    </lineage>
</organism>
<feature type="compositionally biased region" description="Low complexity" evidence="1">
    <location>
        <begin position="365"/>
        <end position="379"/>
    </location>
</feature>
<dbReference type="InterPro" id="IPR035899">
    <property type="entry name" value="DBL_dom_sf"/>
</dbReference>
<evidence type="ECO:0000313" key="4">
    <source>
        <dbReference type="Proteomes" id="UP000054350"/>
    </source>
</evidence>
<dbReference type="PANTHER" id="PTHR22834">
    <property type="entry name" value="NUCLEAR FUSION PROTEIN FUS2"/>
    <property type="match status" value="1"/>
</dbReference>
<name>A0A0L0SFN0_ALLM3</name>
<dbReference type="STRING" id="578462.A0A0L0SFN0"/>
<dbReference type="PANTHER" id="PTHR22834:SF20">
    <property type="entry name" value="SH3 DOMAIN-CONTAINING PROTEIN"/>
    <property type="match status" value="1"/>
</dbReference>
<dbReference type="Gene3D" id="1.20.900.10">
    <property type="entry name" value="Dbl homology (DH) domain"/>
    <property type="match status" value="1"/>
</dbReference>
<dbReference type="GO" id="GO:0005737">
    <property type="term" value="C:cytoplasm"/>
    <property type="evidence" value="ECO:0007669"/>
    <property type="project" value="TreeGrafter"/>
</dbReference>
<proteinExistence type="predicted"/>
<feature type="region of interest" description="Disordered" evidence="1">
    <location>
        <begin position="415"/>
        <end position="492"/>
    </location>
</feature>
<feature type="compositionally biased region" description="Low complexity" evidence="1">
    <location>
        <begin position="415"/>
        <end position="429"/>
    </location>
</feature>
<feature type="domain" description="DH" evidence="2">
    <location>
        <begin position="22"/>
        <end position="304"/>
    </location>
</feature>
<feature type="compositionally biased region" description="Low complexity" evidence="1">
    <location>
        <begin position="1127"/>
        <end position="1147"/>
    </location>
</feature>
<protein>
    <recommendedName>
        <fullName evidence="2">DH domain-containing protein</fullName>
    </recommendedName>
</protein>
<dbReference type="GO" id="GO:0005085">
    <property type="term" value="F:guanyl-nucleotide exchange factor activity"/>
    <property type="evidence" value="ECO:0007669"/>
    <property type="project" value="InterPro"/>
</dbReference>
<dbReference type="Proteomes" id="UP000054350">
    <property type="component" value="Unassembled WGS sequence"/>
</dbReference>
<dbReference type="InterPro" id="IPR051492">
    <property type="entry name" value="Dynamin-Rho_GEF"/>
</dbReference>
<feature type="compositionally biased region" description="Pro residues" evidence="1">
    <location>
        <begin position="820"/>
        <end position="830"/>
    </location>
</feature>
<feature type="region of interest" description="Disordered" evidence="1">
    <location>
        <begin position="1057"/>
        <end position="1093"/>
    </location>
</feature>
<keyword evidence="4" id="KW-1185">Reference proteome</keyword>
<feature type="compositionally biased region" description="Pro residues" evidence="1">
    <location>
        <begin position="1084"/>
        <end position="1093"/>
    </location>
</feature>
<dbReference type="Pfam" id="PF00621">
    <property type="entry name" value="RhoGEF"/>
    <property type="match status" value="1"/>
</dbReference>
<evidence type="ECO:0000313" key="3">
    <source>
        <dbReference type="EMBL" id="KNE61323.1"/>
    </source>
</evidence>
<dbReference type="AlphaFoldDB" id="A0A0L0SFN0"/>
<dbReference type="VEuPathDB" id="FungiDB:AMAG_07059"/>
<dbReference type="PROSITE" id="PS50010">
    <property type="entry name" value="DH_2"/>
    <property type="match status" value="1"/>
</dbReference>
<reference evidence="4" key="2">
    <citation type="submission" date="2009-11" db="EMBL/GenBank/DDBJ databases">
        <title>The Genome Sequence of Allomyces macrogynus strain ATCC 38327.</title>
        <authorList>
            <consortium name="The Broad Institute Genome Sequencing Platform"/>
            <person name="Russ C."/>
            <person name="Cuomo C."/>
            <person name="Shea T."/>
            <person name="Young S.K."/>
            <person name="Zeng Q."/>
            <person name="Koehrsen M."/>
            <person name="Haas B."/>
            <person name="Borodovsky M."/>
            <person name="Guigo R."/>
            <person name="Alvarado L."/>
            <person name="Berlin A."/>
            <person name="Borenstein D."/>
            <person name="Chen Z."/>
            <person name="Engels R."/>
            <person name="Freedman E."/>
            <person name="Gellesch M."/>
            <person name="Goldberg J."/>
            <person name="Griggs A."/>
            <person name="Gujja S."/>
            <person name="Heiman D."/>
            <person name="Hepburn T."/>
            <person name="Howarth C."/>
            <person name="Jen D."/>
            <person name="Larson L."/>
            <person name="Lewis B."/>
            <person name="Mehta T."/>
            <person name="Park D."/>
            <person name="Pearson M."/>
            <person name="Roberts A."/>
            <person name="Saif S."/>
            <person name="Shenoy N."/>
            <person name="Sisk P."/>
            <person name="Stolte C."/>
            <person name="Sykes S."/>
            <person name="Walk T."/>
            <person name="White J."/>
            <person name="Yandava C."/>
            <person name="Burger G."/>
            <person name="Gray M.W."/>
            <person name="Holland P.W.H."/>
            <person name="King N."/>
            <person name="Lang F.B.F."/>
            <person name="Roger A.J."/>
            <person name="Ruiz-Trillo I."/>
            <person name="Lander E."/>
            <person name="Nusbaum C."/>
        </authorList>
    </citation>
    <scope>NUCLEOTIDE SEQUENCE [LARGE SCALE GENOMIC DNA]</scope>
    <source>
        <strain evidence="4">ATCC 38327</strain>
    </source>
</reference>
<dbReference type="EMBL" id="GG745337">
    <property type="protein sequence ID" value="KNE61323.1"/>
    <property type="molecule type" value="Genomic_DNA"/>
</dbReference>
<feature type="region of interest" description="Disordered" evidence="1">
    <location>
        <begin position="348"/>
        <end position="402"/>
    </location>
</feature>
<dbReference type="InterPro" id="IPR000219">
    <property type="entry name" value="DH_dom"/>
</dbReference>
<reference evidence="3 4" key="1">
    <citation type="submission" date="2009-11" db="EMBL/GenBank/DDBJ databases">
        <title>Annotation of Allomyces macrogynus ATCC 38327.</title>
        <authorList>
            <consortium name="The Broad Institute Genome Sequencing Platform"/>
            <person name="Russ C."/>
            <person name="Cuomo C."/>
            <person name="Burger G."/>
            <person name="Gray M.W."/>
            <person name="Holland P.W.H."/>
            <person name="King N."/>
            <person name="Lang F.B.F."/>
            <person name="Roger A.J."/>
            <person name="Ruiz-Trillo I."/>
            <person name="Young S.K."/>
            <person name="Zeng Q."/>
            <person name="Gargeya S."/>
            <person name="Fitzgerald M."/>
            <person name="Haas B."/>
            <person name="Abouelleil A."/>
            <person name="Alvarado L."/>
            <person name="Arachchi H.M."/>
            <person name="Berlin A."/>
            <person name="Chapman S.B."/>
            <person name="Gearin G."/>
            <person name="Goldberg J."/>
            <person name="Griggs A."/>
            <person name="Gujja S."/>
            <person name="Hansen M."/>
            <person name="Heiman D."/>
            <person name="Howarth C."/>
            <person name="Larimer J."/>
            <person name="Lui A."/>
            <person name="MacDonald P.J.P."/>
            <person name="McCowen C."/>
            <person name="Montmayeur A."/>
            <person name="Murphy C."/>
            <person name="Neiman D."/>
            <person name="Pearson M."/>
            <person name="Priest M."/>
            <person name="Roberts A."/>
            <person name="Saif S."/>
            <person name="Shea T."/>
            <person name="Sisk P."/>
            <person name="Stolte C."/>
            <person name="Sykes S."/>
            <person name="Wortman J."/>
            <person name="Nusbaum C."/>
            <person name="Birren B."/>
        </authorList>
    </citation>
    <scope>NUCLEOTIDE SEQUENCE [LARGE SCALE GENOMIC DNA]</scope>
    <source>
        <strain evidence="3 4">ATCC 38327</strain>
    </source>
</reference>
<feature type="compositionally biased region" description="Low complexity" evidence="1">
    <location>
        <begin position="1061"/>
        <end position="1071"/>
    </location>
</feature>
<feature type="region of interest" description="Disordered" evidence="1">
    <location>
        <begin position="1113"/>
        <end position="1147"/>
    </location>
</feature>
<feature type="compositionally biased region" description="Polar residues" evidence="1">
    <location>
        <begin position="442"/>
        <end position="463"/>
    </location>
</feature>
<gene>
    <name evidence="3" type="ORF">AMAG_07059</name>
</gene>
<sequence>MDQLQSPPSRGTHGSSTASWGRVDHALHELVCSELAYARLLHGLAETLPSFLLQHLDAQDQNAACHGDGNSNGNDRPFTSLPALSIARHPSAGGQLEDLTPARAVLLVRSLPDLALLHDPLARQLRGATTLSSGPGPHDLASAAIAVAQTLLSLDARKWVACYAEYCAPHAEAVRAWRHLPKATRNRARNELVLPVVHHVQRPGCFSRITSIPARPATANVCSAFHDECVAHSCDRVAERTRRAEARWDVADLLVQPVQRITRYALLLDQLAATLAAVHAADALAAVERACTAMRAIAHAVDEARHDYERRMRARTFWFRVVPDDGENGSLSPSSSWRTLSQVTTAASTLSRRSSRGRADEPVCSSATALESSTSTLGASDGGSDPVPESPTIATIVRSKSTAKRIRRAISMSFSLRSSSTSSSSSGSSPPGTLRRRLRQAQLESESSRSDTSTAPRSGTPTQLPQPSPLGPRTPSLLDLGAESAPSTPLLPSDPIVAIMRERSDRSVMQWWANLGREPRSGPQVRFAPSLGADDDGEDLHLVLAAGLFVKNSSPAYLVAAVSSLRRHDSHSGGRARRHPSPWRRSLIVMQDGLPFSEPDPLPGALVQPSAAPPAYLGVFLFSDGTLTAVEPARRDRSARRRRSIRDSWSLGRAAGAAMSAAMAADANAKDPFSMRHSWTLGPNWELSEVRRVDAGDVVQDSLRVHQYTLRLRGPEGIVVDLGAPNKKVHVQWLVALYTLIHNRAPTPRDDVPTAPIESLFHPAAGAISPPWSPTLVFDTLAVPSSPFLARNSAALPLFCEIPVELALPDASSNVSPGASPCPSPAPPSTGPTAHIPRPPSLLVLAPAVEPSAPPLPAVPTYPDLVLHVEPRASTTITGPTTLPRIPSWMDQEPVFVIEQPDATTSCISAVPSSRASSLFAPSPLLPPLPLFPPTANSAPPSPCWRPVETPPLLARRPSLTLTLARRASEVVRRKKDRDDGLGIDAVDAAMADLVTYVPPVRATLGEVRRAAGAVEVGADMAMLFAPPESSEQVAVEEMQVVEVAVDDGLVAREEEAVEIPSTTPSLPTTPATEVPEPNLAMLSPPPSPPLLPPRHHHVAHFHHHHGMPTVIHRRTKPLPTTPPRSPTTTTDAAGDSSPSSKSSSVWSIGRAWRRLTRRRSATTATVRRRSSTASIPDADRAAVSATELKRRRWSWNVAVA</sequence>
<evidence type="ECO:0000256" key="1">
    <source>
        <dbReference type="SAM" id="MobiDB-lite"/>
    </source>
</evidence>
<dbReference type="OrthoDB" id="5587031at2759"/>
<evidence type="ECO:0000259" key="2">
    <source>
        <dbReference type="PROSITE" id="PS50010"/>
    </source>
</evidence>
<accession>A0A0L0SFN0</accession>
<feature type="region of interest" description="Disordered" evidence="1">
    <location>
        <begin position="813"/>
        <end position="839"/>
    </location>
</feature>
<dbReference type="SUPFAM" id="SSF48065">
    <property type="entry name" value="DBL homology domain (DH-domain)"/>
    <property type="match status" value="1"/>
</dbReference>